<feature type="compositionally biased region" description="Polar residues" evidence="1">
    <location>
        <begin position="208"/>
        <end position="219"/>
    </location>
</feature>
<sequence>MDILIYSSSLHNAQQSNQSIRIQTIRTDQRSNSQHFRNINVIIKELNKTHTRRKSCYCTECGCLGRFQFENMNTRQQFKNQKNREVGNTKSALTLTLPKQEIFFQRKRTVRKTDKKTTIIDSSTTGDKMDEQKTQYFNFNTQSRSSLLSNILGKRDLQIKQINKISRPQGLIRLEQKMRCLIPITQKHIPLPFPVQCCCSRIKTENQSYHHQPLSPSNRTSSKSNYKNSPYYYTYRQILTPKVKYRNEQKNMKSTIQQ</sequence>
<protein>
    <submittedName>
        <fullName evidence="2">Uncharacterized protein</fullName>
    </submittedName>
</protein>
<reference evidence="2" key="1">
    <citation type="submission" date="2021-01" db="EMBL/GenBank/DDBJ databases">
        <authorList>
            <consortium name="Genoscope - CEA"/>
            <person name="William W."/>
        </authorList>
    </citation>
    <scope>NUCLEOTIDE SEQUENCE</scope>
</reference>
<evidence type="ECO:0000313" key="3">
    <source>
        <dbReference type="Proteomes" id="UP000683925"/>
    </source>
</evidence>
<accession>A0A8S1X0C2</accession>
<gene>
    <name evidence="2" type="ORF">POCTA_138.1.T1060179</name>
</gene>
<evidence type="ECO:0000313" key="2">
    <source>
        <dbReference type="EMBL" id="CAD8194331.1"/>
    </source>
</evidence>
<dbReference type="AlphaFoldDB" id="A0A8S1X0C2"/>
<proteinExistence type="predicted"/>
<dbReference type="OMA" id="ENQSYHH"/>
<dbReference type="OrthoDB" id="308930at2759"/>
<dbReference type="EMBL" id="CAJJDP010000106">
    <property type="protein sequence ID" value="CAD8194331.1"/>
    <property type="molecule type" value="Genomic_DNA"/>
</dbReference>
<comment type="caution">
    <text evidence="2">The sequence shown here is derived from an EMBL/GenBank/DDBJ whole genome shotgun (WGS) entry which is preliminary data.</text>
</comment>
<name>A0A8S1X0C2_PAROT</name>
<feature type="region of interest" description="Disordered" evidence="1">
    <location>
        <begin position="208"/>
        <end position="228"/>
    </location>
</feature>
<dbReference type="Proteomes" id="UP000683925">
    <property type="component" value="Unassembled WGS sequence"/>
</dbReference>
<keyword evidence="3" id="KW-1185">Reference proteome</keyword>
<evidence type="ECO:0000256" key="1">
    <source>
        <dbReference type="SAM" id="MobiDB-lite"/>
    </source>
</evidence>
<organism evidence="2 3">
    <name type="scientific">Paramecium octaurelia</name>
    <dbReference type="NCBI Taxonomy" id="43137"/>
    <lineage>
        <taxon>Eukaryota</taxon>
        <taxon>Sar</taxon>
        <taxon>Alveolata</taxon>
        <taxon>Ciliophora</taxon>
        <taxon>Intramacronucleata</taxon>
        <taxon>Oligohymenophorea</taxon>
        <taxon>Peniculida</taxon>
        <taxon>Parameciidae</taxon>
        <taxon>Paramecium</taxon>
    </lineage>
</organism>